<name>A0A819A799_9BILA</name>
<sequence>MTYTSEKALQQYNIGAIILLKCFIQDIYQQLCNEHELLLDQYGSEESFHVYRKQPFHNWNQQKTIVYVNDIHYDSSQYVCILKISVINEIEYSSSGIIEEYKFLLASKSIETKLLQMGNFLYESESSDYNILHKSKAEKCYNALLNVISPSSILFPTCYDGLCWIAYKKNQYQLAFDLQKKVLQHTNISADLKLTIYHYIAAIFKVKCEFESALEYYNRAISITGQPCVRLDKHVTWHRYRNIELLHIACIHRSNRNFILAWGTFKTLIDLSGIQEPENIYIISTFGIVANIGTKNCWLKLAQRRCTIHKSRQKMLDAK</sequence>
<comment type="caution">
    <text evidence="1">The sequence shown here is derived from an EMBL/GenBank/DDBJ whole genome shotgun (WGS) entry which is preliminary data.</text>
</comment>
<dbReference type="InterPro" id="IPR011990">
    <property type="entry name" value="TPR-like_helical_dom_sf"/>
</dbReference>
<dbReference type="AlphaFoldDB" id="A0A819A799"/>
<evidence type="ECO:0008006" key="3">
    <source>
        <dbReference type="Google" id="ProtNLM"/>
    </source>
</evidence>
<dbReference type="Gene3D" id="1.25.40.10">
    <property type="entry name" value="Tetratricopeptide repeat domain"/>
    <property type="match status" value="1"/>
</dbReference>
<evidence type="ECO:0000313" key="2">
    <source>
        <dbReference type="Proteomes" id="UP000663842"/>
    </source>
</evidence>
<proteinExistence type="predicted"/>
<reference evidence="1" key="1">
    <citation type="submission" date="2021-02" db="EMBL/GenBank/DDBJ databases">
        <authorList>
            <person name="Nowell W R."/>
        </authorList>
    </citation>
    <scope>NUCLEOTIDE SEQUENCE</scope>
</reference>
<evidence type="ECO:0000313" key="1">
    <source>
        <dbReference type="EMBL" id="CAF3773907.1"/>
    </source>
</evidence>
<organism evidence="1 2">
    <name type="scientific">Rotaria magnacalcarata</name>
    <dbReference type="NCBI Taxonomy" id="392030"/>
    <lineage>
        <taxon>Eukaryota</taxon>
        <taxon>Metazoa</taxon>
        <taxon>Spiralia</taxon>
        <taxon>Gnathifera</taxon>
        <taxon>Rotifera</taxon>
        <taxon>Eurotatoria</taxon>
        <taxon>Bdelloidea</taxon>
        <taxon>Philodinida</taxon>
        <taxon>Philodinidae</taxon>
        <taxon>Rotaria</taxon>
    </lineage>
</organism>
<dbReference type="SUPFAM" id="SSF48452">
    <property type="entry name" value="TPR-like"/>
    <property type="match status" value="1"/>
</dbReference>
<protein>
    <recommendedName>
        <fullName evidence="3">Tetratricopeptide repeat protein</fullName>
    </recommendedName>
</protein>
<dbReference type="Proteomes" id="UP000663842">
    <property type="component" value="Unassembled WGS sequence"/>
</dbReference>
<dbReference type="EMBL" id="CAJOBF010000210">
    <property type="protein sequence ID" value="CAF3773907.1"/>
    <property type="molecule type" value="Genomic_DNA"/>
</dbReference>
<gene>
    <name evidence="1" type="ORF">UXM345_LOCUS3290</name>
</gene>
<accession>A0A819A799</accession>